<reference evidence="2" key="1">
    <citation type="submission" date="2025-08" db="UniProtKB">
        <authorList>
            <consortium name="RefSeq"/>
        </authorList>
    </citation>
    <scope>IDENTIFICATION</scope>
    <source>
        <strain evidence="2">Tuebingen</strain>
        <tissue evidence="2">Fibroblasts and whole tissue</tissue>
    </source>
</reference>
<gene>
    <name evidence="2" type="primary">im:7142016</name>
</gene>
<sequence>MADRSPLFLLLIFWTLSTGVFGAGDTHVFSRSGETVHLPCTNTVQHCRPSETDWIYSSYRRAAADELIYLGEKHIISERLNLGSDCSLTISRVTTEDAGRYICQQWRGDQKQGPDSHVYLHVVAVSVSSSSSSSSSSSDIGPGLSLTLSCRLFIYFGFFCDGLLSSQHLHLSWVNEAGVDLNTDSRYQISSTGCIISLSTTLISEDEDKQWRCGVYQRNQLKTSDTFTVHYSAPDPIADPLPAPVANPLATTKSKTTTTTAATPDHNTNPETEKPRAASPAGAQTTAAETPDHNTTSPESSSAAVSVIVAVVAVFALLFSAFIVRLIHNRLADDEEEDCDFSLLTSVVFSETPAEHMWKRMKYSV</sequence>
<protein>
    <submittedName>
        <fullName evidence="2">Uncharacterized protein im:7142016 isoform X1</fullName>
    </submittedName>
</protein>
<keyword evidence="1" id="KW-1185">Reference proteome</keyword>
<name>A0AC58J061_DANRE</name>
<organism evidence="1 2">
    <name type="scientific">Danio rerio</name>
    <name type="common">Zebrafish</name>
    <name type="synonym">Brachydanio rerio</name>
    <dbReference type="NCBI Taxonomy" id="7955"/>
    <lineage>
        <taxon>Eukaryota</taxon>
        <taxon>Metazoa</taxon>
        <taxon>Chordata</taxon>
        <taxon>Craniata</taxon>
        <taxon>Vertebrata</taxon>
        <taxon>Euteleostomi</taxon>
        <taxon>Actinopterygii</taxon>
        <taxon>Neopterygii</taxon>
        <taxon>Teleostei</taxon>
        <taxon>Ostariophysi</taxon>
        <taxon>Cypriniformes</taxon>
        <taxon>Danionidae</taxon>
        <taxon>Danioninae</taxon>
        <taxon>Danio</taxon>
    </lineage>
</organism>
<evidence type="ECO:0000313" key="1">
    <source>
        <dbReference type="Proteomes" id="UP000000437"/>
    </source>
</evidence>
<dbReference type="Proteomes" id="UP000000437">
    <property type="component" value="Chromosome 3"/>
</dbReference>
<accession>A0AC58J061</accession>
<proteinExistence type="predicted"/>
<dbReference type="RefSeq" id="XP_073799855.1">
    <property type="nucleotide sequence ID" value="XM_073943754.1"/>
</dbReference>
<evidence type="ECO:0000313" key="2">
    <source>
        <dbReference type="RefSeq" id="XP_073799855.1"/>
    </source>
</evidence>